<evidence type="ECO:0000313" key="2">
    <source>
        <dbReference type="EMBL" id="OYN87507.1"/>
    </source>
</evidence>
<dbReference type="RefSeq" id="WP_094450729.1">
    <property type="nucleotide sequence ID" value="NZ_NMVI01000016.1"/>
</dbReference>
<evidence type="ECO:0000256" key="1">
    <source>
        <dbReference type="SAM" id="MobiDB-lite"/>
    </source>
</evidence>
<gene>
    <name evidence="2" type="ORF">CGZ92_07275</name>
</gene>
<organism evidence="2 3">
    <name type="scientific">Parenemella sanctibonifatiensis</name>
    <dbReference type="NCBI Taxonomy" id="2016505"/>
    <lineage>
        <taxon>Bacteria</taxon>
        <taxon>Bacillati</taxon>
        <taxon>Actinomycetota</taxon>
        <taxon>Actinomycetes</taxon>
        <taxon>Propionibacteriales</taxon>
        <taxon>Propionibacteriaceae</taxon>
        <taxon>Parenemella</taxon>
    </lineage>
</organism>
<comment type="caution">
    <text evidence="2">The sequence shown here is derived from an EMBL/GenBank/DDBJ whole genome shotgun (WGS) entry which is preliminary data.</text>
</comment>
<name>A0A255E7E4_9ACTN</name>
<dbReference type="InterPro" id="IPR011009">
    <property type="entry name" value="Kinase-like_dom_sf"/>
</dbReference>
<dbReference type="EMBL" id="NMVI01000016">
    <property type="protein sequence ID" value="OYN87507.1"/>
    <property type="molecule type" value="Genomic_DNA"/>
</dbReference>
<sequence>MTTPGAPDLAGIVAEASELLGEPLTDPELLRSGPRATVIRANRHRGTVVVKRFRSSRPWVSGGFGYAREWAGLQCIPFAPELYAASPGLIVMEDVGRGPTLADLLLGDDPDAAREGLLAWATALGTSLEAARDRVDRFRDLIRQVDPQTRTAGGPPSPGLPRRALDRISQHVPLDPRATAEVVALALPEPSEDDDPFTASKITVGAGDFCPDNVIMSDVGPRIIDLEASSVIHVAAAGIDVVQPFSTCWCLASLPTELAWETQHTFDRALNPVTFRTPLSTIHLQRAGAAAALTMTEVSLPGLLRARPDDGAPPGMTAPSASRTRMAYRWRWVTENCPDLPGLQQTCGRLLEHFGWDSELPPYPAFS</sequence>
<protein>
    <recommendedName>
        <fullName evidence="4">Aminoglycoside phosphotransferase domain-containing protein</fullName>
    </recommendedName>
</protein>
<dbReference type="SUPFAM" id="SSF56112">
    <property type="entry name" value="Protein kinase-like (PK-like)"/>
    <property type="match status" value="1"/>
</dbReference>
<evidence type="ECO:0000313" key="3">
    <source>
        <dbReference type="Proteomes" id="UP000216533"/>
    </source>
</evidence>
<reference evidence="2 3" key="1">
    <citation type="submission" date="2017-07" db="EMBL/GenBank/DDBJ databases">
        <title>Draft whole genome sequences of clinical Proprionibacteriaceae strains.</title>
        <authorList>
            <person name="Bernier A.-M."/>
            <person name="Bernard K."/>
            <person name="Domingo M.-C."/>
        </authorList>
    </citation>
    <scope>NUCLEOTIDE SEQUENCE [LARGE SCALE GENOMIC DNA]</scope>
    <source>
        <strain evidence="2 3">NML 160184</strain>
    </source>
</reference>
<dbReference type="AlphaFoldDB" id="A0A255E7E4"/>
<evidence type="ECO:0008006" key="4">
    <source>
        <dbReference type="Google" id="ProtNLM"/>
    </source>
</evidence>
<dbReference type="Proteomes" id="UP000216533">
    <property type="component" value="Unassembled WGS sequence"/>
</dbReference>
<proteinExistence type="predicted"/>
<accession>A0A255E7E4</accession>
<feature type="region of interest" description="Disordered" evidence="1">
    <location>
        <begin position="144"/>
        <end position="163"/>
    </location>
</feature>